<protein>
    <submittedName>
        <fullName evidence="1">Uncharacterized protein</fullName>
    </submittedName>
</protein>
<dbReference type="AlphaFoldDB" id="A0A0L6UWI6"/>
<sequence length="159" mass="18633">VFMPWASSQLQRSPTKLKIFWQQLVPVFMPMFKQTQEPRPNGFSPTNTTFWLGKPLEKGKKNISFVIHLLKRDIALKIKKSGLFLQNELLDTLHNVVRTLHSEINAIETSDLLLVDSQNPFSKKTVQHLDERFSHPPWSNSCPLLKQEIQNQKRWKWNS</sequence>
<dbReference type="Proteomes" id="UP000037035">
    <property type="component" value="Unassembled WGS sequence"/>
</dbReference>
<dbReference type="VEuPathDB" id="FungiDB:VP01_363g1"/>
<keyword evidence="2" id="KW-1185">Reference proteome</keyword>
<feature type="non-terminal residue" evidence="1">
    <location>
        <position position="1"/>
    </location>
</feature>
<dbReference type="OrthoDB" id="2506424at2759"/>
<evidence type="ECO:0000313" key="2">
    <source>
        <dbReference type="Proteomes" id="UP000037035"/>
    </source>
</evidence>
<reference evidence="1 2" key="1">
    <citation type="submission" date="2015-08" db="EMBL/GenBank/DDBJ databases">
        <title>Next Generation Sequencing and Analysis of the Genome of Puccinia sorghi L Schw, the Causal Agent of Maize Common Rust.</title>
        <authorList>
            <person name="Rochi L."/>
            <person name="Burguener G."/>
            <person name="Darino M."/>
            <person name="Turjanski A."/>
            <person name="Kreff E."/>
            <person name="Dieguez M.J."/>
            <person name="Sacco F."/>
        </authorList>
    </citation>
    <scope>NUCLEOTIDE SEQUENCE [LARGE SCALE GENOMIC DNA]</scope>
    <source>
        <strain evidence="1 2">RO10H11247</strain>
    </source>
</reference>
<dbReference type="EMBL" id="LAVV01008657">
    <property type="protein sequence ID" value="KNZ52240.1"/>
    <property type="molecule type" value="Genomic_DNA"/>
</dbReference>
<accession>A0A0L6UWI6</accession>
<proteinExistence type="predicted"/>
<organism evidence="1 2">
    <name type="scientific">Puccinia sorghi</name>
    <dbReference type="NCBI Taxonomy" id="27349"/>
    <lineage>
        <taxon>Eukaryota</taxon>
        <taxon>Fungi</taxon>
        <taxon>Dikarya</taxon>
        <taxon>Basidiomycota</taxon>
        <taxon>Pucciniomycotina</taxon>
        <taxon>Pucciniomycetes</taxon>
        <taxon>Pucciniales</taxon>
        <taxon>Pucciniaceae</taxon>
        <taxon>Puccinia</taxon>
    </lineage>
</organism>
<comment type="caution">
    <text evidence="1">The sequence shown here is derived from an EMBL/GenBank/DDBJ whole genome shotgun (WGS) entry which is preliminary data.</text>
</comment>
<gene>
    <name evidence="1" type="ORF">VP01_363g1</name>
</gene>
<name>A0A0L6UWI6_9BASI</name>
<evidence type="ECO:0000313" key="1">
    <source>
        <dbReference type="EMBL" id="KNZ52240.1"/>
    </source>
</evidence>
<dbReference type="STRING" id="27349.A0A0L6UWI6"/>